<evidence type="ECO:0000259" key="8">
    <source>
        <dbReference type="Pfam" id="PF01478"/>
    </source>
</evidence>
<dbReference type="Gene3D" id="1.20.120.1220">
    <property type="match status" value="1"/>
</dbReference>
<dbReference type="RefSeq" id="WP_373446140.1">
    <property type="nucleotide sequence ID" value="NZ_CP138333.2"/>
</dbReference>
<dbReference type="GO" id="GO:0016787">
    <property type="term" value="F:hydrolase activity"/>
    <property type="evidence" value="ECO:0007669"/>
    <property type="project" value="UniProtKB-KW"/>
</dbReference>
<evidence type="ECO:0000256" key="7">
    <source>
        <dbReference type="SAM" id="Phobius"/>
    </source>
</evidence>
<dbReference type="Pfam" id="PF06750">
    <property type="entry name" value="A24_N_bact"/>
    <property type="match status" value="1"/>
</dbReference>
<keyword evidence="10" id="KW-0378">Hydrolase</keyword>
<dbReference type="EC" id="3.4.23.-" evidence="10"/>
<feature type="transmembrane region" description="Helical" evidence="7">
    <location>
        <begin position="207"/>
        <end position="226"/>
    </location>
</feature>
<feature type="transmembrane region" description="Helical" evidence="7">
    <location>
        <begin position="177"/>
        <end position="201"/>
    </location>
</feature>
<dbReference type="Proteomes" id="UP001455384">
    <property type="component" value="Chromosome"/>
</dbReference>
<feature type="transmembrane region" description="Helical" evidence="7">
    <location>
        <begin position="143"/>
        <end position="165"/>
    </location>
</feature>
<comment type="subcellular location">
    <subcellularLocation>
        <location evidence="1">Cell membrane</location>
        <topology evidence="1">Multi-pass membrane protein</topology>
    </subcellularLocation>
</comment>
<keyword evidence="6 7" id="KW-0472">Membrane</keyword>
<keyword evidence="11" id="KW-1185">Reference proteome</keyword>
<comment type="similarity">
    <text evidence="2">Belongs to the peptidase A24 family.</text>
</comment>
<evidence type="ECO:0000256" key="5">
    <source>
        <dbReference type="ARBA" id="ARBA00022989"/>
    </source>
</evidence>
<dbReference type="Pfam" id="PF01478">
    <property type="entry name" value="Peptidase_A24"/>
    <property type="match status" value="1"/>
</dbReference>
<dbReference type="InterPro" id="IPR050882">
    <property type="entry name" value="Prepilin_peptidase/N-MTase"/>
</dbReference>
<evidence type="ECO:0000313" key="11">
    <source>
        <dbReference type="Proteomes" id="UP001455384"/>
    </source>
</evidence>
<protein>
    <submittedName>
        <fullName evidence="10">A24 family peptidase</fullName>
        <ecNumber evidence="10">3.4.23.-</ecNumber>
    </submittedName>
</protein>
<evidence type="ECO:0000256" key="6">
    <source>
        <dbReference type="ARBA" id="ARBA00023136"/>
    </source>
</evidence>
<sequence length="238" mass="27684">MIWIILLGGICASFMYAVTEAKHFSILYRRSRCDSCHYTLKWSELIPVVSFILLRGKCSYCRSKIDIGAFICEVLLIFFYLLPLFYDLSLKDLTLYYLMVTILIPIALNDFKTFTIPNHMSLLFLFTGLFLTDLSYIEPFKDVVIIILLHLFYFLFSDSVGYGDIKLFTVITLVTPVNFFVYTILLTYIIGGLFIIILHFYRSDMPRKIPLVPFITNALILSFILYEEINTIYFGGFL</sequence>
<keyword evidence="5 7" id="KW-1133">Transmembrane helix</keyword>
<keyword evidence="4 7" id="KW-0812">Transmembrane</keyword>
<evidence type="ECO:0000256" key="2">
    <source>
        <dbReference type="ARBA" id="ARBA00005801"/>
    </source>
</evidence>
<feature type="transmembrane region" description="Helical" evidence="7">
    <location>
        <begin position="92"/>
        <end position="108"/>
    </location>
</feature>
<evidence type="ECO:0000256" key="3">
    <source>
        <dbReference type="ARBA" id="ARBA00022475"/>
    </source>
</evidence>
<evidence type="ECO:0000256" key="1">
    <source>
        <dbReference type="ARBA" id="ARBA00004651"/>
    </source>
</evidence>
<feature type="domain" description="Prepilin type IV endopeptidase peptidase" evidence="8">
    <location>
        <begin position="98"/>
        <end position="196"/>
    </location>
</feature>
<dbReference type="PANTHER" id="PTHR30487:SF0">
    <property type="entry name" value="PREPILIN LEADER PEPTIDASE_N-METHYLTRANSFERASE-RELATED"/>
    <property type="match status" value="1"/>
</dbReference>
<evidence type="ECO:0000259" key="9">
    <source>
        <dbReference type="Pfam" id="PF06750"/>
    </source>
</evidence>
<accession>A0ABZ3CLV0</accession>
<evidence type="ECO:0000313" key="10">
    <source>
        <dbReference type="EMBL" id="WZX30865.2"/>
    </source>
</evidence>
<feature type="transmembrane region" description="Helical" evidence="7">
    <location>
        <begin position="67"/>
        <end position="86"/>
    </location>
</feature>
<name>A0ABZ3CLV0_9STAP</name>
<dbReference type="InterPro" id="IPR010627">
    <property type="entry name" value="Prepilin_pept_A24_N"/>
</dbReference>
<dbReference type="PANTHER" id="PTHR30487">
    <property type="entry name" value="TYPE 4 PREPILIN-LIKE PROTEINS LEADER PEPTIDE-PROCESSING ENZYME"/>
    <property type="match status" value="1"/>
</dbReference>
<reference evidence="11" key="1">
    <citation type="submission" date="2023-10" db="EMBL/GenBank/DDBJ databases">
        <title>Genome analysis and identification of Salinococcus sp. Bachu38 nov., a PGPR from the rhizosphere of Tamarix.</title>
        <authorList>
            <person name="Liang Z."/>
            <person name="Zhang X."/>
            <person name="Jia J."/>
            <person name="Chen X."/>
            <person name="Wang Y."/>
            <person name="Wang Q."/>
            <person name="Wang R."/>
        </authorList>
    </citation>
    <scope>NUCLEOTIDE SEQUENCE [LARGE SCALE GENOMIC DNA]</scope>
    <source>
        <strain evidence="11">Bachu38</strain>
    </source>
</reference>
<dbReference type="EMBL" id="CP138333">
    <property type="protein sequence ID" value="WZX30865.2"/>
    <property type="molecule type" value="Genomic_DNA"/>
</dbReference>
<feature type="domain" description="Prepilin peptidase A24 N-terminal" evidence="9">
    <location>
        <begin position="6"/>
        <end position="82"/>
    </location>
</feature>
<gene>
    <name evidence="10" type="ORF">RQP18_05690</name>
</gene>
<organism evidence="10 11">
    <name type="scientific">Salinicoccus bachuensis</name>
    <dbReference type="NCBI Taxonomy" id="3136731"/>
    <lineage>
        <taxon>Bacteria</taxon>
        <taxon>Bacillati</taxon>
        <taxon>Bacillota</taxon>
        <taxon>Bacilli</taxon>
        <taxon>Bacillales</taxon>
        <taxon>Staphylococcaceae</taxon>
        <taxon>Salinicoccus</taxon>
    </lineage>
</organism>
<keyword evidence="3" id="KW-1003">Cell membrane</keyword>
<proteinExistence type="inferred from homology"/>
<dbReference type="InterPro" id="IPR000045">
    <property type="entry name" value="Prepilin_IV_endopep_pep"/>
</dbReference>
<evidence type="ECO:0000256" key="4">
    <source>
        <dbReference type="ARBA" id="ARBA00022692"/>
    </source>
</evidence>